<evidence type="ECO:0000313" key="3">
    <source>
        <dbReference type="Proteomes" id="UP001195483"/>
    </source>
</evidence>
<dbReference type="SUPFAM" id="SSF50494">
    <property type="entry name" value="Trypsin-like serine proteases"/>
    <property type="match status" value="1"/>
</dbReference>
<dbReference type="Proteomes" id="UP001195483">
    <property type="component" value="Unassembled WGS sequence"/>
</dbReference>
<sequence length="366" mass="41560">MEYHQKLRMGCCITGGKCGTLGGFVDLPDGKIGCLTAAHVVLDQNQFHRYIKLGEERKRQLSLDFEQGKKEIHIYQPTPEPGLIPFGRVQAVALDAGNIFSPSVDAAIIQITDEERKPQMEHFPDGNFENVGFTKEDPMLYTSGRILNDVDLHQKGCLVIKFGCTTGIARGSMEWIGESVRPVDISGSYSFPFMIGQLEVKSYNFSAEGDSGALVFLCLGGNIQNLHAVGMIIGGSSTGCQCFITPIKAVFEKLGLVSNRFKVFPYRQLSQQETIPEPLREQFEVTEHLTMVEQNMNRSMNESLIRIEQNMNENMNRRFMTVEQNIFENMNERFMRVEQNMNERLTRAEQNMNENMNLVLTKWKIY</sequence>
<evidence type="ECO:0000256" key="1">
    <source>
        <dbReference type="SAM" id="Coils"/>
    </source>
</evidence>
<reference evidence="2" key="1">
    <citation type="journal article" date="2021" name="Genome Biol. Evol.">
        <title>A High-Quality Reference Genome for a Parasitic Bivalve with Doubly Uniparental Inheritance (Bivalvia: Unionida).</title>
        <authorList>
            <person name="Smith C.H."/>
        </authorList>
    </citation>
    <scope>NUCLEOTIDE SEQUENCE</scope>
    <source>
        <strain evidence="2">CHS0354</strain>
    </source>
</reference>
<organism evidence="2 3">
    <name type="scientific">Potamilus streckersoni</name>
    <dbReference type="NCBI Taxonomy" id="2493646"/>
    <lineage>
        <taxon>Eukaryota</taxon>
        <taxon>Metazoa</taxon>
        <taxon>Spiralia</taxon>
        <taxon>Lophotrochozoa</taxon>
        <taxon>Mollusca</taxon>
        <taxon>Bivalvia</taxon>
        <taxon>Autobranchia</taxon>
        <taxon>Heteroconchia</taxon>
        <taxon>Palaeoheterodonta</taxon>
        <taxon>Unionida</taxon>
        <taxon>Unionoidea</taxon>
        <taxon>Unionidae</taxon>
        <taxon>Ambleminae</taxon>
        <taxon>Lampsilini</taxon>
        <taxon>Potamilus</taxon>
    </lineage>
</organism>
<feature type="coiled-coil region" evidence="1">
    <location>
        <begin position="331"/>
        <end position="358"/>
    </location>
</feature>
<keyword evidence="1" id="KW-0175">Coiled coil</keyword>
<evidence type="ECO:0000313" key="2">
    <source>
        <dbReference type="EMBL" id="KAK3593361.1"/>
    </source>
</evidence>
<proteinExistence type="predicted"/>
<gene>
    <name evidence="2" type="ORF">CHS0354_021929</name>
</gene>
<comment type="caution">
    <text evidence="2">The sequence shown here is derived from an EMBL/GenBank/DDBJ whole genome shotgun (WGS) entry which is preliminary data.</text>
</comment>
<name>A0AAE0SJW3_9BIVA</name>
<keyword evidence="3" id="KW-1185">Reference proteome</keyword>
<reference evidence="2" key="3">
    <citation type="submission" date="2023-05" db="EMBL/GenBank/DDBJ databases">
        <authorList>
            <person name="Smith C.H."/>
        </authorList>
    </citation>
    <scope>NUCLEOTIDE SEQUENCE</scope>
    <source>
        <strain evidence="2">CHS0354</strain>
        <tissue evidence="2">Mantle</tissue>
    </source>
</reference>
<dbReference type="AlphaFoldDB" id="A0AAE0SJW3"/>
<dbReference type="InterPro" id="IPR009003">
    <property type="entry name" value="Peptidase_S1_PA"/>
</dbReference>
<protein>
    <submittedName>
        <fullName evidence="2">Uncharacterized protein</fullName>
    </submittedName>
</protein>
<reference evidence="2" key="2">
    <citation type="journal article" date="2021" name="Genome Biol. Evol.">
        <title>Developing a high-quality reference genome for a parasitic bivalve with doubly uniparental inheritance (Bivalvia: Unionida).</title>
        <authorList>
            <person name="Smith C.H."/>
        </authorList>
    </citation>
    <scope>NUCLEOTIDE SEQUENCE</scope>
    <source>
        <strain evidence="2">CHS0354</strain>
        <tissue evidence="2">Mantle</tissue>
    </source>
</reference>
<accession>A0AAE0SJW3</accession>
<dbReference type="EMBL" id="JAEAOA010001332">
    <property type="protein sequence ID" value="KAK3593361.1"/>
    <property type="molecule type" value="Genomic_DNA"/>
</dbReference>